<dbReference type="AlphaFoldDB" id="A0AAV9LFA8"/>
<evidence type="ECO:0000313" key="2">
    <source>
        <dbReference type="EMBL" id="KAK4723977.1"/>
    </source>
</evidence>
<protein>
    <recommendedName>
        <fullName evidence="1">F-box domain-containing protein</fullName>
    </recommendedName>
</protein>
<feature type="domain" description="F-box" evidence="1">
    <location>
        <begin position="8"/>
        <end position="42"/>
    </location>
</feature>
<comment type="caution">
    <text evidence="2">The sequence shown here is derived from an EMBL/GenBank/DDBJ whole genome shotgun (WGS) entry which is preliminary data.</text>
</comment>
<evidence type="ECO:0000313" key="3">
    <source>
        <dbReference type="Proteomes" id="UP001311915"/>
    </source>
</evidence>
<keyword evidence="3" id="KW-1185">Reference proteome</keyword>
<proteinExistence type="predicted"/>
<dbReference type="InterPro" id="IPR001810">
    <property type="entry name" value="F-box_dom"/>
</dbReference>
<reference evidence="2 3" key="1">
    <citation type="submission" date="2023-10" db="EMBL/GenBank/DDBJ databases">
        <title>Genome-Wide Identification Analysis in wild type Solanum Pinnatisectum Reveals Some Genes Defensing Phytophthora Infestans.</title>
        <authorList>
            <person name="Sun C."/>
        </authorList>
    </citation>
    <scope>NUCLEOTIDE SEQUENCE [LARGE SCALE GENOMIC DNA]</scope>
    <source>
        <strain evidence="2">LQN</strain>
        <tissue evidence="2">Leaf</tissue>
    </source>
</reference>
<dbReference type="InterPro" id="IPR036047">
    <property type="entry name" value="F-box-like_dom_sf"/>
</dbReference>
<dbReference type="InterPro" id="IPR050796">
    <property type="entry name" value="SCF_F-box_component"/>
</dbReference>
<name>A0AAV9LFA8_9SOLN</name>
<dbReference type="PANTHER" id="PTHR31672">
    <property type="entry name" value="BNACNNG10540D PROTEIN"/>
    <property type="match status" value="1"/>
</dbReference>
<dbReference type="Proteomes" id="UP001311915">
    <property type="component" value="Unassembled WGS sequence"/>
</dbReference>
<dbReference type="EMBL" id="JAWPEI010000006">
    <property type="protein sequence ID" value="KAK4723977.1"/>
    <property type="molecule type" value="Genomic_DNA"/>
</dbReference>
<sequence length="167" mass="19431">MDVYSEENVLVEILCWLHVRSLLRFKCISKFWGTLIDEPYFKMKNLTHAKKDKSFQKILFYKLRPKKSIFSIYCCSISSVELVEDVRELNWPLNIEPGHCIAYCCCDGLVIIKVYENRVERQILFLWNLSTGDSIVLATLEFPIEEFSGLGICFDSNSNDYKIHIGG</sequence>
<dbReference type="SUPFAM" id="SSF81383">
    <property type="entry name" value="F-box domain"/>
    <property type="match status" value="1"/>
</dbReference>
<accession>A0AAV9LFA8</accession>
<dbReference type="PANTHER" id="PTHR31672:SF13">
    <property type="entry name" value="F-BOX PROTEIN CPR30-LIKE"/>
    <property type="match status" value="1"/>
</dbReference>
<organism evidence="2 3">
    <name type="scientific">Solanum pinnatisectum</name>
    <name type="common">tansyleaf nightshade</name>
    <dbReference type="NCBI Taxonomy" id="50273"/>
    <lineage>
        <taxon>Eukaryota</taxon>
        <taxon>Viridiplantae</taxon>
        <taxon>Streptophyta</taxon>
        <taxon>Embryophyta</taxon>
        <taxon>Tracheophyta</taxon>
        <taxon>Spermatophyta</taxon>
        <taxon>Magnoliopsida</taxon>
        <taxon>eudicotyledons</taxon>
        <taxon>Gunneridae</taxon>
        <taxon>Pentapetalae</taxon>
        <taxon>asterids</taxon>
        <taxon>lamiids</taxon>
        <taxon>Solanales</taxon>
        <taxon>Solanaceae</taxon>
        <taxon>Solanoideae</taxon>
        <taxon>Solaneae</taxon>
        <taxon>Solanum</taxon>
    </lineage>
</organism>
<gene>
    <name evidence="2" type="ORF">R3W88_026756</name>
</gene>
<dbReference type="Pfam" id="PF00646">
    <property type="entry name" value="F-box"/>
    <property type="match status" value="1"/>
</dbReference>
<evidence type="ECO:0000259" key="1">
    <source>
        <dbReference type="Pfam" id="PF00646"/>
    </source>
</evidence>